<feature type="compositionally biased region" description="Acidic residues" evidence="4">
    <location>
        <begin position="427"/>
        <end position="441"/>
    </location>
</feature>
<evidence type="ECO:0000256" key="3">
    <source>
        <dbReference type="ARBA" id="ARBA00023242"/>
    </source>
</evidence>
<feature type="compositionally biased region" description="Acidic residues" evidence="4">
    <location>
        <begin position="648"/>
        <end position="682"/>
    </location>
</feature>
<feature type="region of interest" description="Disordered" evidence="4">
    <location>
        <begin position="69"/>
        <end position="97"/>
    </location>
</feature>
<feature type="compositionally biased region" description="Acidic residues" evidence="4">
    <location>
        <begin position="785"/>
        <end position="797"/>
    </location>
</feature>
<dbReference type="EMBL" id="CAJOBC010000508">
    <property type="protein sequence ID" value="CAF3594831.1"/>
    <property type="molecule type" value="Genomic_DNA"/>
</dbReference>
<evidence type="ECO:0000313" key="8">
    <source>
        <dbReference type="EMBL" id="CAF3594831.1"/>
    </source>
</evidence>
<dbReference type="PANTHER" id="PTHR14396">
    <property type="entry name" value="CLASPIN"/>
    <property type="match status" value="1"/>
</dbReference>
<evidence type="ECO:0000313" key="6">
    <source>
        <dbReference type="EMBL" id="CAF0809272.1"/>
    </source>
</evidence>
<feature type="compositionally biased region" description="Basic and acidic residues" evidence="4">
    <location>
        <begin position="965"/>
        <end position="981"/>
    </location>
</feature>
<feature type="region of interest" description="Disordered" evidence="4">
    <location>
        <begin position="771"/>
        <end position="797"/>
    </location>
</feature>
<feature type="compositionally biased region" description="Polar residues" evidence="4">
    <location>
        <begin position="942"/>
        <end position="951"/>
    </location>
</feature>
<keyword evidence="2" id="KW-0597">Phosphoprotein</keyword>
<dbReference type="GO" id="GO:0010997">
    <property type="term" value="F:anaphase-promoting complex binding"/>
    <property type="evidence" value="ECO:0007669"/>
    <property type="project" value="TreeGrafter"/>
</dbReference>
<evidence type="ECO:0000256" key="4">
    <source>
        <dbReference type="SAM" id="MobiDB-lite"/>
    </source>
</evidence>
<dbReference type="EMBL" id="CAJNOK010000345">
    <property type="protein sequence ID" value="CAF0746654.1"/>
    <property type="molecule type" value="Genomic_DNA"/>
</dbReference>
<dbReference type="OrthoDB" id="10054372at2759"/>
<keyword evidence="9" id="KW-1185">Reference proteome</keyword>
<evidence type="ECO:0000313" key="5">
    <source>
        <dbReference type="EMBL" id="CAF0746654.1"/>
    </source>
</evidence>
<comment type="caution">
    <text evidence="6">The sequence shown here is derived from an EMBL/GenBank/DDBJ whole genome shotgun (WGS) entry which is preliminary data.</text>
</comment>
<feature type="region of interest" description="Disordered" evidence="4">
    <location>
        <begin position="397"/>
        <end position="500"/>
    </location>
</feature>
<organism evidence="6 9">
    <name type="scientific">Didymodactylos carnosus</name>
    <dbReference type="NCBI Taxonomy" id="1234261"/>
    <lineage>
        <taxon>Eukaryota</taxon>
        <taxon>Metazoa</taxon>
        <taxon>Spiralia</taxon>
        <taxon>Gnathifera</taxon>
        <taxon>Rotifera</taxon>
        <taxon>Eurotatoria</taxon>
        <taxon>Bdelloidea</taxon>
        <taxon>Philodinida</taxon>
        <taxon>Philodinidae</taxon>
        <taxon>Didymodactylos</taxon>
    </lineage>
</organism>
<name>A0A813THR3_9BILA</name>
<dbReference type="GO" id="GO:0005634">
    <property type="term" value="C:nucleus"/>
    <property type="evidence" value="ECO:0007669"/>
    <property type="project" value="UniProtKB-SubCell"/>
</dbReference>
<dbReference type="EMBL" id="CAJOBA010000345">
    <property type="protein sequence ID" value="CAF3524782.1"/>
    <property type="molecule type" value="Genomic_DNA"/>
</dbReference>
<evidence type="ECO:0000256" key="1">
    <source>
        <dbReference type="ARBA" id="ARBA00004123"/>
    </source>
</evidence>
<feature type="region of interest" description="Disordered" evidence="4">
    <location>
        <begin position="694"/>
        <end position="720"/>
    </location>
</feature>
<evidence type="ECO:0000313" key="9">
    <source>
        <dbReference type="Proteomes" id="UP000663829"/>
    </source>
</evidence>
<feature type="region of interest" description="Disordered" evidence="4">
    <location>
        <begin position="643"/>
        <end position="682"/>
    </location>
</feature>
<feature type="compositionally biased region" description="Basic and acidic residues" evidence="4">
    <location>
        <begin position="79"/>
        <end position="90"/>
    </location>
</feature>
<sequence>MSPRILASISSKRSDGLLNVFWFNSHIGTINPVSGGIAMSNIADEILSSSVDDASIVQPRKSIKKIIYSDDDDDDDDVDNNKNKEKKNQDEESILSDREDDVDEFITIKKNKQTRIIRNDSFSDNDNVELTEPSYVSKSRISFTPPSPSSSDEKLINDDPFSDILKRVNNENSSESKFKMMDKLDLYDADEGHENIEIHTDEEDDIGKIKKSGGTKKPRKPTKAAVLEVQKNTQKLLRESTFRLPYHKPEQFTSIAAFLNKRKSQTQKVAEMVEITPAPVLTTAEIQLKILTDMISDVQTEEKTLSTSIHPVNEKLARHIPESLMKKKPTLAKNINQEQIIDLNNCAIKKNERVSQVSDNKSLLSDKTITKSKTLYHLQELLRVQVTQKCRNEYLKNQIESTTPPDRKQHFSPPIKKKTPIRMIKDPDDEDSDDEDFILEDENQRSDDHSETGESDEDTKSDDDHSIIKNKNEKSEDNVETKTETNIVDKTVPDGPVNPILKQKLSYDDDDDIIRPNLPLAQISQQQGDSYKENSLLRSDSELSQREPNVGQLWCGKSQTPLSALDDVALLCSGQFTEVDIPCSQNRLNDFFILPQLPVPQTSIDLAHSSENGPSLVSSVVTTLPEDKEDDIEIPVIKRKIRRISESSNDDDQSMADEVDAYDSEEEPEEEQEEQTNVENNEELMEFRQSLFEVEAEESGSEVGDKDDDEIEDDSNDVPDEELLKFIDTDQTDLNEKNLNDLSKVHMKIMNKEDEQKLKMLKDRYLDNDEDDVDGTFLRRRPSNDEDFDEDTNVDEDDDLMTNIDDIDENTNEIELKNKKNHLERERLFQDIQTEELHLNEDIQTIGNDSQIFKLGCVIRQKKIQSSISAIDTDEDKETKQKEARLIYSAAFTSTTTQVIPVSSLKRLSSRYDQLTSKCSAGMNGSTTAKNVKHDPRRLVFSTSNKNNSQIEDADENEPPITNEKSFDPNKFQARDKRSNIMDDSMSSNKRFKSLKSPTFTPPTPTTSTTNRTSIFSKLYD</sequence>
<gene>
    <name evidence="6" type="ORF">GPM918_LOCUS3941</name>
    <name evidence="5" type="ORF">OVA965_LOCUS1765</name>
    <name evidence="8" type="ORF">SRO942_LOCUS3941</name>
    <name evidence="7" type="ORF">TMI583_LOCUS1765</name>
</gene>
<dbReference type="Proteomes" id="UP000663829">
    <property type="component" value="Unassembled WGS sequence"/>
</dbReference>
<comment type="subcellular location">
    <subcellularLocation>
        <location evidence="1">Nucleus</location>
    </subcellularLocation>
</comment>
<feature type="region of interest" description="Disordered" evidence="4">
    <location>
        <begin position="137"/>
        <end position="157"/>
    </location>
</feature>
<feature type="region of interest" description="Disordered" evidence="4">
    <location>
        <begin position="942"/>
        <end position="1021"/>
    </location>
</feature>
<evidence type="ECO:0000313" key="7">
    <source>
        <dbReference type="EMBL" id="CAF3524782.1"/>
    </source>
</evidence>
<protein>
    <submittedName>
        <fullName evidence="6">Uncharacterized protein</fullName>
    </submittedName>
</protein>
<dbReference type="AlphaFoldDB" id="A0A813THR3"/>
<feature type="compositionally biased region" description="Basic and acidic residues" evidence="4">
    <location>
        <begin position="462"/>
        <end position="483"/>
    </location>
</feature>
<dbReference type="GO" id="GO:0033314">
    <property type="term" value="P:mitotic DNA replication checkpoint signaling"/>
    <property type="evidence" value="ECO:0007669"/>
    <property type="project" value="TreeGrafter"/>
</dbReference>
<proteinExistence type="predicted"/>
<dbReference type="Proteomes" id="UP000677228">
    <property type="component" value="Unassembled WGS sequence"/>
</dbReference>
<dbReference type="InterPro" id="IPR024146">
    <property type="entry name" value="Claspin"/>
</dbReference>
<evidence type="ECO:0000256" key="2">
    <source>
        <dbReference type="ARBA" id="ARBA00022553"/>
    </source>
</evidence>
<dbReference type="GO" id="GO:0007095">
    <property type="term" value="P:mitotic G2 DNA damage checkpoint signaling"/>
    <property type="evidence" value="ECO:0007669"/>
    <property type="project" value="TreeGrafter"/>
</dbReference>
<feature type="compositionally biased region" description="Acidic residues" evidence="4">
    <location>
        <begin position="69"/>
        <end position="78"/>
    </location>
</feature>
<dbReference type="Proteomes" id="UP000682733">
    <property type="component" value="Unassembled WGS sequence"/>
</dbReference>
<dbReference type="Proteomes" id="UP000681722">
    <property type="component" value="Unassembled WGS sequence"/>
</dbReference>
<keyword evidence="3" id="KW-0539">Nucleus</keyword>
<reference evidence="6" key="1">
    <citation type="submission" date="2021-02" db="EMBL/GenBank/DDBJ databases">
        <authorList>
            <person name="Nowell W R."/>
        </authorList>
    </citation>
    <scope>NUCLEOTIDE SEQUENCE</scope>
</reference>
<feature type="compositionally biased region" description="Basic and acidic residues" evidence="4">
    <location>
        <begin position="442"/>
        <end position="452"/>
    </location>
</feature>
<dbReference type="PANTHER" id="PTHR14396:SF10">
    <property type="entry name" value="CLASPIN"/>
    <property type="match status" value="1"/>
</dbReference>
<feature type="compositionally biased region" description="Low complexity" evidence="4">
    <location>
        <begin position="1006"/>
        <end position="1021"/>
    </location>
</feature>
<dbReference type="EMBL" id="CAJNOQ010000508">
    <property type="protein sequence ID" value="CAF0809272.1"/>
    <property type="molecule type" value="Genomic_DNA"/>
</dbReference>
<accession>A0A813THR3</accession>